<dbReference type="SUPFAM" id="SSF46785">
    <property type="entry name" value="Winged helix' DNA-binding domain"/>
    <property type="match status" value="1"/>
</dbReference>
<evidence type="ECO:0000259" key="4">
    <source>
        <dbReference type="PROSITE" id="PS51077"/>
    </source>
</evidence>
<feature type="domain" description="HTH iclR-type" evidence="4">
    <location>
        <begin position="14"/>
        <end position="76"/>
    </location>
</feature>
<reference evidence="6 8" key="1">
    <citation type="submission" date="2015-09" db="EMBL/GenBank/DDBJ databases">
        <authorList>
            <consortium name="Pathogen Informatics"/>
        </authorList>
    </citation>
    <scope>NUCLEOTIDE SEQUENCE [LARGE SCALE GENOMIC DNA]</scope>
    <source>
        <strain evidence="6 8">2789STDY5608850</strain>
    </source>
</reference>
<dbReference type="SUPFAM" id="SSF55781">
    <property type="entry name" value="GAF domain-like"/>
    <property type="match status" value="1"/>
</dbReference>
<dbReference type="Gene3D" id="1.10.10.10">
    <property type="entry name" value="Winged helix-like DNA-binding domain superfamily/Winged helix DNA-binding domain"/>
    <property type="match status" value="1"/>
</dbReference>
<dbReference type="PROSITE" id="PS51077">
    <property type="entry name" value="HTH_ICLR"/>
    <property type="match status" value="1"/>
</dbReference>
<dbReference type="Gene3D" id="3.30.450.40">
    <property type="match status" value="1"/>
</dbReference>
<feature type="domain" description="IclR-ED" evidence="5">
    <location>
        <begin position="77"/>
        <end position="261"/>
    </location>
</feature>
<dbReference type="Pfam" id="PF01614">
    <property type="entry name" value="IclR_C"/>
    <property type="match status" value="1"/>
</dbReference>
<dbReference type="InterPro" id="IPR050707">
    <property type="entry name" value="HTH_MetabolicPath_Reg"/>
</dbReference>
<dbReference type="EMBL" id="QSON01000009">
    <property type="protein sequence ID" value="RGJ01542.1"/>
    <property type="molecule type" value="Genomic_DNA"/>
</dbReference>
<evidence type="ECO:0000313" key="8">
    <source>
        <dbReference type="Proteomes" id="UP000095651"/>
    </source>
</evidence>
<dbReference type="InterPro" id="IPR029016">
    <property type="entry name" value="GAF-like_dom_sf"/>
</dbReference>
<dbReference type="Proteomes" id="UP000095651">
    <property type="component" value="Unassembled WGS sequence"/>
</dbReference>
<dbReference type="InterPro" id="IPR036388">
    <property type="entry name" value="WH-like_DNA-bd_sf"/>
</dbReference>
<evidence type="ECO:0000259" key="5">
    <source>
        <dbReference type="PROSITE" id="PS51078"/>
    </source>
</evidence>
<evidence type="ECO:0000256" key="2">
    <source>
        <dbReference type="ARBA" id="ARBA00023125"/>
    </source>
</evidence>
<evidence type="ECO:0000256" key="3">
    <source>
        <dbReference type="ARBA" id="ARBA00023163"/>
    </source>
</evidence>
<organism evidence="6 8">
    <name type="scientific">Hungatella hathewayi</name>
    <dbReference type="NCBI Taxonomy" id="154046"/>
    <lineage>
        <taxon>Bacteria</taxon>
        <taxon>Bacillati</taxon>
        <taxon>Bacillota</taxon>
        <taxon>Clostridia</taxon>
        <taxon>Lachnospirales</taxon>
        <taxon>Lachnospiraceae</taxon>
        <taxon>Hungatella</taxon>
    </lineage>
</organism>
<dbReference type="GO" id="GO:0003700">
    <property type="term" value="F:DNA-binding transcription factor activity"/>
    <property type="evidence" value="ECO:0007669"/>
    <property type="project" value="TreeGrafter"/>
</dbReference>
<dbReference type="InterPro" id="IPR005471">
    <property type="entry name" value="Tscrpt_reg_IclR_N"/>
</dbReference>
<protein>
    <submittedName>
        <fullName evidence="7">IclR family transcriptional regulator</fullName>
    </submittedName>
    <submittedName>
        <fullName evidence="6">Pectin degradation repressor protein KdgR</fullName>
    </submittedName>
</protein>
<dbReference type="InterPro" id="IPR036390">
    <property type="entry name" value="WH_DNA-bd_sf"/>
</dbReference>
<evidence type="ECO:0000256" key="1">
    <source>
        <dbReference type="ARBA" id="ARBA00023015"/>
    </source>
</evidence>
<keyword evidence="2" id="KW-0238">DNA-binding</keyword>
<evidence type="ECO:0000313" key="9">
    <source>
        <dbReference type="Proteomes" id="UP000263014"/>
    </source>
</evidence>
<proteinExistence type="predicted"/>
<dbReference type="SMART" id="SM00346">
    <property type="entry name" value="HTH_ICLR"/>
    <property type="match status" value="1"/>
</dbReference>
<dbReference type="GO" id="GO:0003677">
    <property type="term" value="F:DNA binding"/>
    <property type="evidence" value="ECO:0007669"/>
    <property type="project" value="UniProtKB-KW"/>
</dbReference>
<accession>A0A174FQ81</accession>
<dbReference type="AlphaFoldDB" id="A0A174FQ81"/>
<dbReference type="GO" id="GO:0045892">
    <property type="term" value="P:negative regulation of DNA-templated transcription"/>
    <property type="evidence" value="ECO:0007669"/>
    <property type="project" value="TreeGrafter"/>
</dbReference>
<gene>
    <name evidence="6" type="primary">kdgR_4</name>
    <name evidence="7" type="ORF">DXD79_19300</name>
    <name evidence="6" type="ORF">ERS852407_03098</name>
</gene>
<dbReference type="InterPro" id="IPR014757">
    <property type="entry name" value="Tscrpt_reg_IclR_C"/>
</dbReference>
<keyword evidence="1" id="KW-0805">Transcription regulation</keyword>
<evidence type="ECO:0000313" key="6">
    <source>
        <dbReference type="EMBL" id="CUO52422.1"/>
    </source>
</evidence>
<name>A0A174FQ81_9FIRM</name>
<dbReference type="PANTHER" id="PTHR30136:SF24">
    <property type="entry name" value="HTH-TYPE TRANSCRIPTIONAL REPRESSOR ALLR"/>
    <property type="match status" value="1"/>
</dbReference>
<sequence length="263" mass="29664">MEETEHSNRFAKDNQSTDKVLAIIELLSCSKEPMRLIDISNQLNYNTSTTLRFLNSLERNGYVYKDRETLKYQMTYKLCGLASHISNRTGIVEIASGPMKQLSTNLGECVCLAVEQDYTVVYVHVADGPGQMLRTTQRIGSQAPMHCTGVGKVILSEFPESRIDEMIRLKGLTRYTSNTLVTKEMLLNELQLIRKRGYGYDNEECELGARCIAFPLRDYSGKIIAALSVTGPLGRMTDDFINSCFRTILETVQDISYQLGYHG</sequence>
<keyword evidence="3" id="KW-0804">Transcription</keyword>
<dbReference type="PANTHER" id="PTHR30136">
    <property type="entry name" value="HELIX-TURN-HELIX TRANSCRIPTIONAL REGULATOR, ICLR FAMILY"/>
    <property type="match status" value="1"/>
</dbReference>
<dbReference type="RefSeq" id="WP_055656498.1">
    <property type="nucleotide sequence ID" value="NZ_CABIXC010000007.1"/>
</dbReference>
<evidence type="ECO:0000313" key="7">
    <source>
        <dbReference type="EMBL" id="RGJ01542.1"/>
    </source>
</evidence>
<dbReference type="Proteomes" id="UP000263014">
    <property type="component" value="Unassembled WGS sequence"/>
</dbReference>
<dbReference type="PROSITE" id="PS51078">
    <property type="entry name" value="ICLR_ED"/>
    <property type="match status" value="1"/>
</dbReference>
<dbReference type="EMBL" id="CYZE01000007">
    <property type="protein sequence ID" value="CUO52422.1"/>
    <property type="molecule type" value="Genomic_DNA"/>
</dbReference>
<reference evidence="7 9" key="2">
    <citation type="submission" date="2018-08" db="EMBL/GenBank/DDBJ databases">
        <title>A genome reference for cultivated species of the human gut microbiota.</title>
        <authorList>
            <person name="Zou Y."/>
            <person name="Xue W."/>
            <person name="Luo G."/>
        </authorList>
    </citation>
    <scope>NUCLEOTIDE SEQUENCE [LARGE SCALE GENOMIC DNA]</scope>
    <source>
        <strain evidence="7 9">TM09-12</strain>
    </source>
</reference>
<dbReference type="Pfam" id="PF09339">
    <property type="entry name" value="HTH_IclR"/>
    <property type="match status" value="1"/>
</dbReference>